<proteinExistence type="predicted"/>
<organism evidence="1 2">
    <name type="scientific">Leptospira limi</name>
    <dbReference type="NCBI Taxonomy" id="2950023"/>
    <lineage>
        <taxon>Bacteria</taxon>
        <taxon>Pseudomonadati</taxon>
        <taxon>Spirochaetota</taxon>
        <taxon>Spirochaetia</taxon>
        <taxon>Leptospirales</taxon>
        <taxon>Leptospiraceae</taxon>
        <taxon>Leptospira</taxon>
    </lineage>
</organism>
<sequence>MKTKTKLLFLTTILYSKLFSQDFEKPKNVYISPDKKYIAETYYSDLDPECKKQPGAIFDLPESERYCKFLIKNNIENRIEYELKAGDFSKEIKKCYPLNFELGIAYGFGFWTEDNKIVYTKHSGWFSANDLYLETFKFDWKKCTNEFLGSFQSYPLDYDEYIGTIYFASSTKYHYIFFQDSQRKKGFIGKINNNKDIDINEIFNFNKRYKKRLKDNVTILYEINSQHLSYSYSYPIAIAKFSNSRIKINLSSNEINVD</sequence>
<evidence type="ECO:0000313" key="2">
    <source>
        <dbReference type="Proteomes" id="UP001209737"/>
    </source>
</evidence>
<keyword evidence="2" id="KW-1185">Reference proteome</keyword>
<comment type="caution">
    <text evidence="1">The sequence shown here is derived from an EMBL/GenBank/DDBJ whole genome shotgun (WGS) entry which is preliminary data.</text>
</comment>
<gene>
    <name evidence="1" type="ORF">ND812_13555</name>
</gene>
<dbReference type="RefSeq" id="WP_265375963.1">
    <property type="nucleotide sequence ID" value="NZ_JAMQPV010000002.1"/>
</dbReference>
<evidence type="ECO:0000313" key="1">
    <source>
        <dbReference type="EMBL" id="MCW7463121.1"/>
    </source>
</evidence>
<name>A0ABT3LZH1_9LEPT</name>
<evidence type="ECO:0008006" key="3">
    <source>
        <dbReference type="Google" id="ProtNLM"/>
    </source>
</evidence>
<accession>A0ABT3LZH1</accession>
<dbReference type="Proteomes" id="UP001209737">
    <property type="component" value="Unassembled WGS sequence"/>
</dbReference>
<protein>
    <recommendedName>
        <fullName evidence="3">WG repeat-containing protein</fullName>
    </recommendedName>
</protein>
<reference evidence="1 2" key="1">
    <citation type="submission" date="2022-06" db="EMBL/GenBank/DDBJ databases">
        <title>Leptospira isolates from biofilms formed at urban environments.</title>
        <authorList>
            <person name="Ribeiro P.S."/>
            <person name="Sousa T."/>
            <person name="Carvalho N."/>
            <person name="Aburjaile F."/>
            <person name="Neves F."/>
            <person name="Oliveira D."/>
            <person name="Blanco L."/>
            <person name="Lima J."/>
            <person name="Costa F."/>
            <person name="Brenig B."/>
            <person name="Soares S."/>
            <person name="Ramos R."/>
            <person name="Goes-Neto A."/>
            <person name="Matiuzzi M."/>
            <person name="Azevedo V."/>
            <person name="Ristow P."/>
        </authorList>
    </citation>
    <scope>NUCLEOTIDE SEQUENCE [LARGE SCALE GENOMIC DNA]</scope>
    <source>
        <strain evidence="1 2">VSF25</strain>
    </source>
</reference>
<dbReference type="EMBL" id="JAMQPV010000002">
    <property type="protein sequence ID" value="MCW7463121.1"/>
    <property type="molecule type" value="Genomic_DNA"/>
</dbReference>